<sequence>MDLNIDFSKMNAEGISKFIDELRGRASGLNSHYLGDINPKNLVYATNKRLPDVGLIGNPAGYFVSADINKKYQINSEYLMILQEFGQLGYKRLKEIETVEPSAFSNILNIFLDRRKNLEDRVMQILGAVNQVLKSIINIIYELKEIDRNLEFYYKSRSPDKNVAQAAEQEIKRMFIDNVDSRKGGASLLSLSRSANQNPAGPGYIDIVSVFYAINSLADVEKLNRNEMYKNILRNRRLEYDDWKKMNETDLKTRRNLLLQYLESQAASFEFYKKTAYQDLVILKRMSLKGVSKGAEFQKQIGMLDFSEYALFTVDVIGYKEVYLGNYSVEWRGLFGGGKKIMVPAKASQKTINPLPINRGPKESEAAFIRKAIKKYGPKVIAGIEMDFLFKEKQMFPKEMSQVPPQYEGTLDIKLKPYCFTLEEWYLFKKASVALIDKTVFEGVESMSVTSLNAIQTELTHYLDEAKKAREEKKAKIEDNLAVLDIYNSFKQDIMSIVGIKKNISQSKPSGSSFNPELYEIQVNNRLSGLVSMKDAIKVGLSVSINDTEAIYEEFKKRMRLLNNIPKFAPFELK</sequence>
<organism evidence="1 2">
    <name type="scientific">Candidatus Acidifodinimicrobium mancum</name>
    <dbReference type="NCBI Taxonomy" id="2898728"/>
    <lineage>
        <taxon>Archaea</taxon>
        <taxon>Candidatus Parvarchaeota</taxon>
        <taxon>Candidatus Acidifodinimicrobiaceae</taxon>
        <taxon>Candidatus Acidifodinimicrobium</taxon>
    </lineage>
</organism>
<proteinExistence type="predicted"/>
<accession>A0A8T3UTD6</accession>
<dbReference type="AlphaFoldDB" id="A0A8T3UTD6"/>
<dbReference type="EMBL" id="JADFAR010000025">
    <property type="protein sequence ID" value="MBE5728643.1"/>
    <property type="molecule type" value="Genomic_DNA"/>
</dbReference>
<dbReference type="Proteomes" id="UP000718571">
    <property type="component" value="Unassembled WGS sequence"/>
</dbReference>
<reference evidence="1 2" key="1">
    <citation type="submission" date="2020-09" db="EMBL/GenBank/DDBJ databases">
        <title>Genomic characterization of a novel Parvarchaeota family in acid mine drainage sediments.</title>
        <authorList>
            <person name="Luo Z.-H."/>
        </authorList>
    </citation>
    <scope>NUCLEOTIDE SEQUENCE [LARGE SCALE GENOMIC DNA]</scope>
    <source>
        <strain evidence="1">MAS1_bins.189</strain>
    </source>
</reference>
<evidence type="ECO:0000313" key="1">
    <source>
        <dbReference type="EMBL" id="MBE5728643.1"/>
    </source>
</evidence>
<comment type="caution">
    <text evidence="1">The sequence shown here is derived from an EMBL/GenBank/DDBJ whole genome shotgun (WGS) entry which is preliminary data.</text>
</comment>
<gene>
    <name evidence="1" type="ORF">IHE51_02170</name>
</gene>
<evidence type="ECO:0000313" key="2">
    <source>
        <dbReference type="Proteomes" id="UP000718571"/>
    </source>
</evidence>
<protein>
    <submittedName>
        <fullName evidence="1">Uncharacterized protein</fullName>
    </submittedName>
</protein>
<name>A0A8T3UTD6_9ARCH</name>